<dbReference type="InterPro" id="IPR012902">
    <property type="entry name" value="N_methyl_site"/>
</dbReference>
<evidence type="ECO:0000256" key="1">
    <source>
        <dbReference type="SAM" id="Phobius"/>
    </source>
</evidence>
<dbReference type="NCBIfam" id="TIGR02532">
    <property type="entry name" value="IV_pilin_GFxxxE"/>
    <property type="match status" value="1"/>
</dbReference>
<dbReference type="InterPro" id="IPR045584">
    <property type="entry name" value="Pilin-like"/>
</dbReference>
<proteinExistence type="predicted"/>
<dbReference type="AlphaFoldDB" id="A0A9X1ZNZ2"/>
<dbReference type="PANTHER" id="PTHR30093">
    <property type="entry name" value="GENERAL SECRETION PATHWAY PROTEIN G"/>
    <property type="match status" value="1"/>
</dbReference>
<comment type="caution">
    <text evidence="2">The sequence shown here is derived from an EMBL/GenBank/DDBJ whole genome shotgun (WGS) entry which is preliminary data.</text>
</comment>
<dbReference type="PANTHER" id="PTHR30093:SF7">
    <property type="entry name" value="MSHA MAJOR PILIN SUBUNIT MSHA"/>
    <property type="match status" value="1"/>
</dbReference>
<dbReference type="Proteomes" id="UP001139333">
    <property type="component" value="Unassembled WGS sequence"/>
</dbReference>
<keyword evidence="3" id="KW-1185">Reference proteome</keyword>
<gene>
    <name evidence="2" type="ORF">L2672_01635</name>
</gene>
<organism evidence="2 3">
    <name type="scientific">Shewanella gaetbuli</name>
    <dbReference type="NCBI Taxonomy" id="220752"/>
    <lineage>
        <taxon>Bacteria</taxon>
        <taxon>Pseudomonadati</taxon>
        <taxon>Pseudomonadota</taxon>
        <taxon>Gammaproteobacteria</taxon>
        <taxon>Alteromonadales</taxon>
        <taxon>Shewanellaceae</taxon>
        <taxon>Shewanella</taxon>
    </lineage>
</organism>
<sequence>MQISHENPKKINTRQGFTLIELVVTIIILAILAVIALPKFINIQQDAHVSNVQGTGGAFASGINLAHVKWAAMGHSGPADNLPIYQNAGADGQLDMNLWGYPAQNYPPFESSPRLNNSNDCMSVWRTILQDAPSVSTSTDVSVSDYQVTYINPDQCRFFYNALNTLSIYYDSRNGQVITDKDPNS</sequence>
<accession>A0A9X1ZNZ2</accession>
<dbReference type="PROSITE" id="PS00409">
    <property type="entry name" value="PROKAR_NTER_METHYL"/>
    <property type="match status" value="1"/>
</dbReference>
<name>A0A9X1ZNZ2_9GAMM</name>
<dbReference type="SUPFAM" id="SSF54523">
    <property type="entry name" value="Pili subunits"/>
    <property type="match status" value="1"/>
</dbReference>
<dbReference type="RefSeq" id="WP_248994085.1">
    <property type="nucleotide sequence ID" value="NZ_JAKIKP010000001.1"/>
</dbReference>
<reference evidence="2" key="1">
    <citation type="submission" date="2022-01" db="EMBL/GenBank/DDBJ databases">
        <title>Whole genome-based taxonomy of the Shewanellaceae.</title>
        <authorList>
            <person name="Martin-Rodriguez A.J."/>
        </authorList>
    </citation>
    <scope>NUCLEOTIDE SEQUENCE</scope>
    <source>
        <strain evidence="2">DSM 16422</strain>
    </source>
</reference>
<keyword evidence="1" id="KW-0472">Membrane</keyword>
<dbReference type="Pfam" id="PF07963">
    <property type="entry name" value="N_methyl"/>
    <property type="match status" value="1"/>
</dbReference>
<protein>
    <submittedName>
        <fullName evidence="2">Prepilin-type N-terminal cleavage/methylation domain-containing protein</fullName>
    </submittedName>
</protein>
<evidence type="ECO:0000313" key="3">
    <source>
        <dbReference type="Proteomes" id="UP001139333"/>
    </source>
</evidence>
<feature type="transmembrane region" description="Helical" evidence="1">
    <location>
        <begin position="20"/>
        <end position="41"/>
    </location>
</feature>
<dbReference type="EMBL" id="JAKIKP010000001">
    <property type="protein sequence ID" value="MCL1141403.1"/>
    <property type="molecule type" value="Genomic_DNA"/>
</dbReference>
<keyword evidence="1" id="KW-1133">Transmembrane helix</keyword>
<dbReference type="Gene3D" id="3.30.700.10">
    <property type="entry name" value="Glycoprotein, Type 4 Pilin"/>
    <property type="match status" value="1"/>
</dbReference>
<keyword evidence="1" id="KW-0812">Transmembrane</keyword>
<evidence type="ECO:0000313" key="2">
    <source>
        <dbReference type="EMBL" id="MCL1141403.1"/>
    </source>
</evidence>